<dbReference type="Proteomes" id="UP001148838">
    <property type="component" value="Unassembled WGS sequence"/>
</dbReference>
<name>A0ABQ8RW84_PERAM</name>
<gene>
    <name evidence="1" type="ORF">ANN_27567</name>
</gene>
<comment type="caution">
    <text evidence="1">The sequence shown here is derived from an EMBL/GenBank/DDBJ whole genome shotgun (WGS) entry which is preliminary data.</text>
</comment>
<proteinExistence type="predicted"/>
<organism evidence="1 2">
    <name type="scientific">Periplaneta americana</name>
    <name type="common">American cockroach</name>
    <name type="synonym">Blatta americana</name>
    <dbReference type="NCBI Taxonomy" id="6978"/>
    <lineage>
        <taxon>Eukaryota</taxon>
        <taxon>Metazoa</taxon>
        <taxon>Ecdysozoa</taxon>
        <taxon>Arthropoda</taxon>
        <taxon>Hexapoda</taxon>
        <taxon>Insecta</taxon>
        <taxon>Pterygota</taxon>
        <taxon>Neoptera</taxon>
        <taxon>Polyneoptera</taxon>
        <taxon>Dictyoptera</taxon>
        <taxon>Blattodea</taxon>
        <taxon>Blattoidea</taxon>
        <taxon>Blattidae</taxon>
        <taxon>Blattinae</taxon>
        <taxon>Periplaneta</taxon>
    </lineage>
</organism>
<protein>
    <submittedName>
        <fullName evidence="1">Uncharacterized protein</fullName>
    </submittedName>
</protein>
<evidence type="ECO:0000313" key="1">
    <source>
        <dbReference type="EMBL" id="KAJ4425941.1"/>
    </source>
</evidence>
<dbReference type="EMBL" id="JAJSOF020000041">
    <property type="protein sequence ID" value="KAJ4425941.1"/>
    <property type="molecule type" value="Genomic_DNA"/>
</dbReference>
<keyword evidence="2" id="KW-1185">Reference proteome</keyword>
<evidence type="ECO:0000313" key="2">
    <source>
        <dbReference type="Proteomes" id="UP001148838"/>
    </source>
</evidence>
<accession>A0ABQ8RW84</accession>
<reference evidence="1 2" key="1">
    <citation type="journal article" date="2022" name="Allergy">
        <title>Genome assembly and annotation of Periplaneta americana reveal a comprehensive cockroach allergen profile.</title>
        <authorList>
            <person name="Wang L."/>
            <person name="Xiong Q."/>
            <person name="Saelim N."/>
            <person name="Wang L."/>
            <person name="Nong W."/>
            <person name="Wan A.T."/>
            <person name="Shi M."/>
            <person name="Liu X."/>
            <person name="Cao Q."/>
            <person name="Hui J.H.L."/>
            <person name="Sookrung N."/>
            <person name="Leung T.F."/>
            <person name="Tungtrongchitr A."/>
            <person name="Tsui S.K.W."/>
        </authorList>
    </citation>
    <scope>NUCLEOTIDE SEQUENCE [LARGE SCALE GENOMIC DNA]</scope>
    <source>
        <strain evidence="1">PWHHKU_190912</strain>
    </source>
</reference>
<sequence>MHICEVAEESMKEEVDKVVKESVFVRRGGKDITRKTARPLALECRDSCAELYSLLPGDLYKECTQLNDLMAGIAHYMHCWAKNICKD</sequence>